<evidence type="ECO:0000259" key="2">
    <source>
        <dbReference type="Pfam" id="PF20266"/>
    </source>
</evidence>
<evidence type="ECO:0000313" key="4">
    <source>
        <dbReference type="Proteomes" id="UP000279307"/>
    </source>
</evidence>
<organism evidence="3 4">
    <name type="scientific">Ooceraea biroi</name>
    <name type="common">Clonal raider ant</name>
    <name type="synonym">Cerapachys biroi</name>
    <dbReference type="NCBI Taxonomy" id="2015173"/>
    <lineage>
        <taxon>Eukaryota</taxon>
        <taxon>Metazoa</taxon>
        <taxon>Ecdysozoa</taxon>
        <taxon>Arthropoda</taxon>
        <taxon>Hexapoda</taxon>
        <taxon>Insecta</taxon>
        <taxon>Pterygota</taxon>
        <taxon>Neoptera</taxon>
        <taxon>Endopterygota</taxon>
        <taxon>Hymenoptera</taxon>
        <taxon>Apocrita</taxon>
        <taxon>Aculeata</taxon>
        <taxon>Formicoidea</taxon>
        <taxon>Formicidae</taxon>
        <taxon>Dorylinae</taxon>
        <taxon>Ooceraea</taxon>
    </lineage>
</organism>
<dbReference type="InterPro" id="IPR046906">
    <property type="entry name" value="Mab-21_HhH/H2TH-like"/>
</dbReference>
<protein>
    <recommendedName>
        <fullName evidence="2">Mab-21-like HhH/H2TH-like domain-containing protein</fullName>
    </recommendedName>
</protein>
<proteinExistence type="inferred from homology"/>
<comment type="caution">
    <text evidence="3">The sequence shown here is derived from an EMBL/GenBank/DDBJ whole genome shotgun (WGS) entry which is preliminary data.</text>
</comment>
<dbReference type="PANTHER" id="PTHR10656">
    <property type="entry name" value="CELL FATE DETERMINING PROTEIN MAB21-RELATED"/>
    <property type="match status" value="1"/>
</dbReference>
<comment type="similarity">
    <text evidence="1">Belongs to the mab-21 family.</text>
</comment>
<reference evidence="3 4" key="1">
    <citation type="journal article" date="2018" name="Genome Res.">
        <title>The genomic architecture and molecular evolution of ant odorant receptors.</title>
        <authorList>
            <person name="McKenzie S.K."/>
            <person name="Kronauer D.J.C."/>
        </authorList>
    </citation>
    <scope>NUCLEOTIDE SEQUENCE [LARGE SCALE GENOMIC DNA]</scope>
    <source>
        <strain evidence="3">Clonal line C1</strain>
    </source>
</reference>
<name>A0A3L8DU28_OOCBI</name>
<dbReference type="EMBL" id="QOIP01000004">
    <property type="protein sequence ID" value="RLU23970.1"/>
    <property type="molecule type" value="Genomic_DNA"/>
</dbReference>
<sequence length="205" mass="24737">MIFQKKIKLKHLLETRVQKFPNRYWFAVPKPLNNDRGYFGVEEYRYWRMSFYEYEKDILSCNGRAKPIIRHLKKFRDTQQWKSISSYYIETLCLQELDIFQNSDRVSCTSLFFTMLEKLSIVFHDRKLNSYWTNNLNLLDNISDAEFQNMEGRLNNIIKDIKRNIRDDPYVIARHVLNNAEFDMLHIQESEPESESSNQSRCVII</sequence>
<dbReference type="Pfam" id="PF20266">
    <property type="entry name" value="Mab-21_C"/>
    <property type="match status" value="1"/>
</dbReference>
<evidence type="ECO:0000256" key="1">
    <source>
        <dbReference type="ARBA" id="ARBA00008307"/>
    </source>
</evidence>
<accession>A0A3L8DU28</accession>
<feature type="domain" description="Mab-21-like HhH/H2TH-like" evidence="2">
    <location>
        <begin position="66"/>
        <end position="153"/>
    </location>
</feature>
<gene>
    <name evidence="3" type="ORF">DMN91_004178</name>
</gene>
<dbReference type="OrthoDB" id="6054650at2759"/>
<dbReference type="AlphaFoldDB" id="A0A3L8DU28"/>
<dbReference type="Gene3D" id="1.10.1410.40">
    <property type="match status" value="1"/>
</dbReference>
<evidence type="ECO:0000313" key="3">
    <source>
        <dbReference type="EMBL" id="RLU23970.1"/>
    </source>
</evidence>
<dbReference type="Proteomes" id="UP000279307">
    <property type="component" value="Chromosome 4"/>
</dbReference>
<dbReference type="PANTHER" id="PTHR10656:SF42">
    <property type="entry name" value="CYCLIC GMP-AMP SYNTHASE-LIKE PROTEIN-RELATED"/>
    <property type="match status" value="1"/>
</dbReference>